<gene>
    <name evidence="1" type="ORF">CRE_21903</name>
</gene>
<dbReference type="KEGG" id="crq:GCK72_025333"/>
<dbReference type="AlphaFoldDB" id="E3MU89"/>
<proteinExistence type="predicted"/>
<dbReference type="EMBL" id="DS268479">
    <property type="protein sequence ID" value="EFP09660.1"/>
    <property type="molecule type" value="Genomic_DNA"/>
</dbReference>
<protein>
    <submittedName>
        <fullName evidence="1">Uncharacterized protein</fullName>
    </submittedName>
</protein>
<dbReference type="RefSeq" id="XP_003100183.2">
    <property type="nucleotide sequence ID" value="XM_003100135.2"/>
</dbReference>
<evidence type="ECO:0000313" key="1">
    <source>
        <dbReference type="EMBL" id="EFP09660.1"/>
    </source>
</evidence>
<evidence type="ECO:0000313" key="2">
    <source>
        <dbReference type="Proteomes" id="UP000008281"/>
    </source>
</evidence>
<dbReference type="CTD" id="9826574"/>
<name>E3MU89_CAERE</name>
<dbReference type="GeneID" id="9826574"/>
<dbReference type="HOGENOM" id="CLU_1950803_0_0_1"/>
<accession>E3MU89</accession>
<dbReference type="Proteomes" id="UP000008281">
    <property type="component" value="Unassembled WGS sequence"/>
</dbReference>
<keyword evidence="2" id="KW-1185">Reference proteome</keyword>
<reference evidence="1" key="1">
    <citation type="submission" date="2007-07" db="EMBL/GenBank/DDBJ databases">
        <title>PCAP assembly of the Caenorhabditis remanei genome.</title>
        <authorList>
            <consortium name="The Caenorhabditis remanei Sequencing Consortium"/>
            <person name="Wilson R.K."/>
        </authorList>
    </citation>
    <scope>NUCLEOTIDE SEQUENCE [LARGE SCALE GENOMIC DNA]</scope>
    <source>
        <strain evidence="1">PB4641</strain>
    </source>
</reference>
<organism evidence="2">
    <name type="scientific">Caenorhabditis remanei</name>
    <name type="common">Caenorhabditis vulgaris</name>
    <dbReference type="NCBI Taxonomy" id="31234"/>
    <lineage>
        <taxon>Eukaryota</taxon>
        <taxon>Metazoa</taxon>
        <taxon>Ecdysozoa</taxon>
        <taxon>Nematoda</taxon>
        <taxon>Chromadorea</taxon>
        <taxon>Rhabditida</taxon>
        <taxon>Rhabditina</taxon>
        <taxon>Rhabditomorpha</taxon>
        <taxon>Rhabditoidea</taxon>
        <taxon>Rhabditidae</taxon>
        <taxon>Peloderinae</taxon>
        <taxon>Caenorhabditis</taxon>
    </lineage>
</organism>
<sequence>MSDLEQLLQKNLSKPEDIMEFSSNLNQQVQTPDACVQNNDKSINEYYFQLHGGTSLHIIYDDSIFYSNVFELHHQAASPPTHLSYSETHMCWYHHANFYCWIKNEIHNWTLQQAGTTCEMMSTISTSTF</sequence>